<dbReference type="AlphaFoldDB" id="A0A7K1U010"/>
<keyword evidence="2" id="KW-0732">Signal</keyword>
<dbReference type="NCBIfam" id="TIGR03782">
    <property type="entry name" value="Bac_Flav_CT_J"/>
    <property type="match status" value="1"/>
</dbReference>
<dbReference type="Proteomes" id="UP000461730">
    <property type="component" value="Unassembled WGS sequence"/>
</dbReference>
<organism evidence="4 5">
    <name type="scientific">Chitinophaga tropicalis</name>
    <dbReference type="NCBI Taxonomy" id="2683588"/>
    <lineage>
        <taxon>Bacteria</taxon>
        <taxon>Pseudomonadati</taxon>
        <taxon>Bacteroidota</taxon>
        <taxon>Chitinophagia</taxon>
        <taxon>Chitinophagales</taxon>
        <taxon>Chitinophagaceae</taxon>
        <taxon>Chitinophaga</taxon>
    </lineage>
</organism>
<keyword evidence="5" id="KW-1185">Reference proteome</keyword>
<evidence type="ECO:0000313" key="4">
    <source>
        <dbReference type="EMBL" id="MVT07698.1"/>
    </source>
</evidence>
<dbReference type="InterPro" id="IPR022393">
    <property type="entry name" value="Conjugative_transposon_TraJ"/>
</dbReference>
<feature type="chain" id="PRO_5029830565" evidence="2">
    <location>
        <begin position="24"/>
        <end position="395"/>
    </location>
</feature>
<evidence type="ECO:0000256" key="1">
    <source>
        <dbReference type="SAM" id="Phobius"/>
    </source>
</evidence>
<keyword evidence="1" id="KW-1133">Transmembrane helix</keyword>
<feature type="transmembrane region" description="Helical" evidence="1">
    <location>
        <begin position="253"/>
        <end position="273"/>
    </location>
</feature>
<gene>
    <name evidence="4" type="primary">traJ</name>
    <name evidence="4" type="ORF">GO493_05455</name>
</gene>
<feature type="transmembrane region" description="Helical" evidence="1">
    <location>
        <begin position="336"/>
        <end position="355"/>
    </location>
</feature>
<accession>A0A7K1U010</accession>
<dbReference type="RefSeq" id="WP_157305080.1">
    <property type="nucleotide sequence ID" value="NZ_WRXN01000001.1"/>
</dbReference>
<dbReference type="Pfam" id="PF07863">
    <property type="entry name" value="CtnDOT_TraJ"/>
    <property type="match status" value="1"/>
</dbReference>
<evidence type="ECO:0000259" key="3">
    <source>
        <dbReference type="Pfam" id="PF07863"/>
    </source>
</evidence>
<comment type="caution">
    <text evidence="4">The sequence shown here is derived from an EMBL/GenBank/DDBJ whole genome shotgun (WGS) entry which is preliminary data.</text>
</comment>
<proteinExistence type="predicted"/>
<dbReference type="EMBL" id="WRXN01000001">
    <property type="protein sequence ID" value="MVT07698.1"/>
    <property type="molecule type" value="Genomic_DNA"/>
</dbReference>
<feature type="signal peptide" evidence="2">
    <location>
        <begin position="1"/>
        <end position="23"/>
    </location>
</feature>
<reference evidence="4 5" key="1">
    <citation type="submission" date="2019-12" db="EMBL/GenBank/DDBJ databases">
        <title>Chitinophaga sp. strain ysch24 (GDMCC 1.1355), whole genome shotgun sequence.</title>
        <authorList>
            <person name="Zhang X."/>
        </authorList>
    </citation>
    <scope>NUCLEOTIDE SEQUENCE [LARGE SCALE GENOMIC DNA]</scope>
    <source>
        <strain evidence="5">ysch24</strain>
    </source>
</reference>
<dbReference type="InterPro" id="IPR012424">
    <property type="entry name" value="Conjugative_transposon_TraJ_C"/>
</dbReference>
<evidence type="ECO:0000256" key="2">
    <source>
        <dbReference type="SAM" id="SignalP"/>
    </source>
</evidence>
<evidence type="ECO:0000313" key="5">
    <source>
        <dbReference type="Proteomes" id="UP000461730"/>
    </source>
</evidence>
<keyword evidence="1" id="KW-0472">Membrane</keyword>
<feature type="transmembrane region" description="Helical" evidence="1">
    <location>
        <begin position="86"/>
        <end position="110"/>
    </location>
</feature>
<feature type="domain" description="Conjugative transposon TraJ C-terminal" evidence="3">
    <location>
        <begin position="29"/>
        <end position="395"/>
    </location>
</feature>
<sequence length="395" mass="43577">MCRMILCVTGTLLLIILPQLATAQDVSDDIHSLQSVLDRIYNEMIPMCGKLINVGRAIAGFAALWYIAARVWKSIATAQPVDFYPLFRPFCLCLVISFFTYVIAIIDGVLSPTVSGTAAMVKDSEKAIQMLLAEKEKAIRESDTWKSLVGESGEGDRDLWLKYAHPEQSTDGEAWYERISNNIQFSLSKGYYKFKNQVKQFFAEVLQILYEAAALCINTIRTFIRIVLAVIGPLVCAIAVFDGFQHTLVVWLARYINVYLWLPISNIFGSITGKIMEHMIKIDIEQINLTGDTFFSSADIGYLVFMIIAIIGYMTIPNVANMIVSVGDRTALSDKVTSMFGGATSYVAGGATGMLRDQFVDARQATNSTFSGGGFSGGYFPNGSASDYQRSKLNG</sequence>
<name>A0A7K1U010_9BACT</name>
<feature type="transmembrane region" description="Helical" evidence="1">
    <location>
        <begin position="294"/>
        <end position="316"/>
    </location>
</feature>
<keyword evidence="1" id="KW-0812">Transmembrane</keyword>
<feature type="transmembrane region" description="Helical" evidence="1">
    <location>
        <begin position="223"/>
        <end position="241"/>
    </location>
</feature>
<protein>
    <submittedName>
        <fullName evidence="4">Conjugative transposon protein TraJ</fullName>
    </submittedName>
</protein>